<feature type="transmembrane region" description="Helical" evidence="7">
    <location>
        <begin position="122"/>
        <end position="144"/>
    </location>
</feature>
<dbReference type="Proteomes" id="UP001317629">
    <property type="component" value="Chromosome"/>
</dbReference>
<protein>
    <submittedName>
        <fullName evidence="9">Acyltransferase</fullName>
    </submittedName>
</protein>
<dbReference type="GO" id="GO:0016746">
    <property type="term" value="F:acyltransferase activity"/>
    <property type="evidence" value="ECO:0007669"/>
    <property type="project" value="UniProtKB-KW"/>
</dbReference>
<evidence type="ECO:0000256" key="1">
    <source>
        <dbReference type="ARBA" id="ARBA00004651"/>
    </source>
</evidence>
<evidence type="ECO:0000256" key="3">
    <source>
        <dbReference type="ARBA" id="ARBA00022475"/>
    </source>
</evidence>
<feature type="transmembrane region" description="Helical" evidence="7">
    <location>
        <begin position="234"/>
        <end position="254"/>
    </location>
</feature>
<keyword evidence="5 7" id="KW-1133">Transmembrane helix</keyword>
<proteinExistence type="inferred from homology"/>
<keyword evidence="9" id="KW-0808">Transferase</keyword>
<dbReference type="PANTHER" id="PTHR40074">
    <property type="entry name" value="O-ACETYLTRANSFERASE WECH"/>
    <property type="match status" value="1"/>
</dbReference>
<evidence type="ECO:0000313" key="9">
    <source>
        <dbReference type="EMBL" id="BDV34455.1"/>
    </source>
</evidence>
<dbReference type="EMBL" id="AP027142">
    <property type="protein sequence ID" value="BDV34455.1"/>
    <property type="molecule type" value="Genomic_DNA"/>
</dbReference>
<evidence type="ECO:0000256" key="4">
    <source>
        <dbReference type="ARBA" id="ARBA00022692"/>
    </source>
</evidence>
<sequence length="356" mass="38969">MLASTKAPLSALPTTRVDWVDYAKGWCIILVVMMHSTLGVEEALGQQSWLHGFIDWARPFRMPDFFLVAGLFLSRTIDKPWADYLDRKVLHFVYFFVLWTLIQGAPKLLLAGGDPLSILGDLAFAMVEPFGTLWFIYLLPIFFVTTKLLRPAPPCAVLAAASALQMAHIATHSTVIDEFAARYVYFYAGYHFAPRIFAFAEASRANLRRTIPALILWGVTNELAVRCGYSGLPAVSLLLGFAGAAAVVAFSALLAEAHVLPSLAWLGARSMVVYLAFFLPMAATRIALLKTGLIVDGGVIALIVTAIAVHVPILVRTATLATPFEFLFERPTFFRTGAARLPAHTGQQALSAARRQ</sequence>
<name>A0ABM8E903_9HYPH</name>
<keyword evidence="6 7" id="KW-0472">Membrane</keyword>
<evidence type="ECO:0000256" key="2">
    <source>
        <dbReference type="ARBA" id="ARBA00007400"/>
    </source>
</evidence>
<dbReference type="PANTHER" id="PTHR40074:SF4">
    <property type="entry name" value="INNER MEMBRANE PROTEIN YCFT"/>
    <property type="match status" value="1"/>
</dbReference>
<evidence type="ECO:0000256" key="7">
    <source>
        <dbReference type="SAM" id="Phobius"/>
    </source>
</evidence>
<evidence type="ECO:0000256" key="6">
    <source>
        <dbReference type="ARBA" id="ARBA00023136"/>
    </source>
</evidence>
<evidence type="ECO:0000259" key="8">
    <source>
        <dbReference type="Pfam" id="PF01757"/>
    </source>
</evidence>
<accession>A0ABM8E903</accession>
<dbReference type="InterPro" id="IPR002656">
    <property type="entry name" value="Acyl_transf_3_dom"/>
</dbReference>
<evidence type="ECO:0000256" key="5">
    <source>
        <dbReference type="ARBA" id="ARBA00022989"/>
    </source>
</evidence>
<reference evidence="9 10" key="1">
    <citation type="journal article" date="2023" name="Int. J. Syst. Evol. Microbiol.">
        <title>Methylocystis iwaonis sp. nov., a type II methane-oxidizing bacterium from surface soil of a rice paddy field in Japan, and emended description of the genus Methylocystis (ex Whittenbury et al. 1970) Bowman et al. 1993.</title>
        <authorList>
            <person name="Kaise H."/>
            <person name="Sawadogo J.B."/>
            <person name="Alam M.S."/>
            <person name="Ueno C."/>
            <person name="Dianou D."/>
            <person name="Shinjo R."/>
            <person name="Asakawa S."/>
        </authorList>
    </citation>
    <scope>NUCLEOTIDE SEQUENCE [LARGE SCALE GENOMIC DNA]</scope>
    <source>
        <strain evidence="9 10">SS37A-Re</strain>
    </source>
</reference>
<keyword evidence="3" id="KW-1003">Cell membrane</keyword>
<feature type="transmembrane region" description="Helical" evidence="7">
    <location>
        <begin position="260"/>
        <end position="281"/>
    </location>
</feature>
<keyword evidence="10" id="KW-1185">Reference proteome</keyword>
<organism evidence="9 10">
    <name type="scientific">Methylocystis iwaonis</name>
    <dbReference type="NCBI Taxonomy" id="2885079"/>
    <lineage>
        <taxon>Bacteria</taxon>
        <taxon>Pseudomonadati</taxon>
        <taxon>Pseudomonadota</taxon>
        <taxon>Alphaproteobacteria</taxon>
        <taxon>Hyphomicrobiales</taxon>
        <taxon>Methylocystaceae</taxon>
        <taxon>Methylocystis</taxon>
    </lineage>
</organism>
<comment type="similarity">
    <text evidence="2">Belongs to the acyltransferase 3 family.</text>
</comment>
<dbReference type="RefSeq" id="WP_281927636.1">
    <property type="nucleotide sequence ID" value="NZ_AP027142.1"/>
</dbReference>
<feature type="domain" description="Acyltransferase 3" evidence="8">
    <location>
        <begin position="18"/>
        <end position="314"/>
    </location>
</feature>
<feature type="transmembrane region" description="Helical" evidence="7">
    <location>
        <begin position="89"/>
        <end position="110"/>
    </location>
</feature>
<dbReference type="Pfam" id="PF01757">
    <property type="entry name" value="Acyl_transf_3"/>
    <property type="match status" value="1"/>
</dbReference>
<keyword evidence="9" id="KW-0012">Acyltransferase</keyword>
<comment type="subcellular location">
    <subcellularLocation>
        <location evidence="1">Cell membrane</location>
        <topology evidence="1">Multi-pass membrane protein</topology>
    </subcellularLocation>
</comment>
<gene>
    <name evidence="9" type="ORF">SS37A_19840</name>
</gene>
<keyword evidence="4 7" id="KW-0812">Transmembrane</keyword>
<feature type="transmembrane region" description="Helical" evidence="7">
    <location>
        <begin position="293"/>
        <end position="315"/>
    </location>
</feature>
<evidence type="ECO:0000313" key="10">
    <source>
        <dbReference type="Proteomes" id="UP001317629"/>
    </source>
</evidence>